<evidence type="ECO:0000313" key="1">
    <source>
        <dbReference type="EMBL" id="QOY52840.1"/>
    </source>
</evidence>
<reference evidence="1 2" key="1">
    <citation type="submission" date="2020-05" db="EMBL/GenBank/DDBJ databases">
        <title>Sulfurimonas marisnigri, sp. nov., and Sulfurimonas baltica, sp. nov., manganese oxide reducing chemolithoautotrophs of the class Epsilonproteobacteria isolated from the pelagic redoxclines of the Black and Baltic Seas and emended description of the genus Sulfurimonas.</title>
        <authorList>
            <person name="Henkel J.V."/>
            <person name="Laudan C."/>
            <person name="Werner J."/>
            <person name="Neu T."/>
            <person name="Plewe S."/>
            <person name="Sproer C."/>
            <person name="Bunk B."/>
            <person name="Schulz-Vogt H.N."/>
        </authorList>
    </citation>
    <scope>NUCLEOTIDE SEQUENCE [LARGE SCALE GENOMIC DNA]</scope>
    <source>
        <strain evidence="1 2">GD2</strain>
    </source>
</reference>
<proteinExistence type="predicted"/>
<accession>A0A7S7LWU2</accession>
<evidence type="ECO:0000313" key="2">
    <source>
        <dbReference type="Proteomes" id="UP000593994"/>
    </source>
</evidence>
<dbReference type="AlphaFoldDB" id="A0A7S7LWU2"/>
<evidence type="ECO:0008006" key="3">
    <source>
        <dbReference type="Google" id="ProtNLM"/>
    </source>
</evidence>
<dbReference type="Proteomes" id="UP000593994">
    <property type="component" value="Chromosome"/>
</dbReference>
<organism evidence="1 2">
    <name type="scientific">Candidatus Sulfurimonas baltica</name>
    <dbReference type="NCBI Taxonomy" id="2740404"/>
    <lineage>
        <taxon>Bacteria</taxon>
        <taxon>Pseudomonadati</taxon>
        <taxon>Campylobacterota</taxon>
        <taxon>Epsilonproteobacteria</taxon>
        <taxon>Campylobacterales</taxon>
        <taxon>Sulfurimonadaceae</taxon>
        <taxon>Sulfurimonas</taxon>
    </lineage>
</organism>
<keyword evidence="2" id="KW-1185">Reference proteome</keyword>
<gene>
    <name evidence="1" type="ORF">HUE88_03900</name>
</gene>
<dbReference type="EMBL" id="CP054492">
    <property type="protein sequence ID" value="QOY52840.1"/>
    <property type="molecule type" value="Genomic_DNA"/>
</dbReference>
<name>A0A7S7LWU2_9BACT</name>
<sequence length="305" mass="34863">MRTYRKAIALLITLMFIMAITVSIGIGLKYVNEASSEVNSENFMLQTSVIIDDVLTMLKSSKELESIASEKSQEALFTFLSQSSFIPFESSGLKITLELSSARSRFNPNTLTDGNNNIDSQKVNALREYLNNNMINNIYVDILLDGISGVKEDFSYNTEIFYEKPYIFRDYIASSEHLDEINSFYMQTAQENSLKNINFDNLFYFSSDKNTTIDVNYATADVWELMLGCTKERAQAIAVSGGYWITIDDIGLQDDEKIMLGNFKTSYYEPHIDVKVEILQNNKRANIRFEYNMTNKKGSNFSYDI</sequence>
<protein>
    <recommendedName>
        <fullName evidence="3">Type II secretion system protein K</fullName>
    </recommendedName>
</protein>
<dbReference type="RefSeq" id="WP_194371269.1">
    <property type="nucleotide sequence ID" value="NZ_CP054492.1"/>
</dbReference>
<dbReference type="KEGG" id="sbal:HUE88_03900"/>